<organism evidence="1 2">
    <name type="scientific">Variovorax paradoxus</name>
    <dbReference type="NCBI Taxonomy" id="34073"/>
    <lineage>
        <taxon>Bacteria</taxon>
        <taxon>Pseudomonadati</taxon>
        <taxon>Pseudomonadota</taxon>
        <taxon>Betaproteobacteria</taxon>
        <taxon>Burkholderiales</taxon>
        <taxon>Comamonadaceae</taxon>
        <taxon>Variovorax</taxon>
    </lineage>
</organism>
<dbReference type="EMBL" id="QFPP01000293">
    <property type="protein sequence ID" value="PZQ69581.1"/>
    <property type="molecule type" value="Genomic_DNA"/>
</dbReference>
<reference evidence="1 2" key="1">
    <citation type="submission" date="2017-08" db="EMBL/GenBank/DDBJ databases">
        <title>Infants hospitalized years apart are colonized by the same room-sourced microbial strains.</title>
        <authorList>
            <person name="Brooks B."/>
            <person name="Olm M.R."/>
            <person name="Firek B.A."/>
            <person name="Baker R."/>
            <person name="Thomas B.C."/>
            <person name="Morowitz M.J."/>
            <person name="Banfield J.F."/>
        </authorList>
    </citation>
    <scope>NUCLEOTIDE SEQUENCE [LARGE SCALE GENOMIC DNA]</scope>
    <source>
        <strain evidence="1">S2_005_003_R2_41</strain>
    </source>
</reference>
<evidence type="ECO:0008006" key="3">
    <source>
        <dbReference type="Google" id="ProtNLM"/>
    </source>
</evidence>
<comment type="caution">
    <text evidence="1">The sequence shown here is derived from an EMBL/GenBank/DDBJ whole genome shotgun (WGS) entry which is preliminary data.</text>
</comment>
<dbReference type="AlphaFoldDB" id="A0A2W5PUJ0"/>
<evidence type="ECO:0000313" key="1">
    <source>
        <dbReference type="EMBL" id="PZQ69581.1"/>
    </source>
</evidence>
<dbReference type="Proteomes" id="UP000249135">
    <property type="component" value="Unassembled WGS sequence"/>
</dbReference>
<evidence type="ECO:0000313" key="2">
    <source>
        <dbReference type="Proteomes" id="UP000249135"/>
    </source>
</evidence>
<gene>
    <name evidence="1" type="ORF">DI563_19370</name>
</gene>
<protein>
    <recommendedName>
        <fullName evidence="3">Phage-related protein</fullName>
    </recommendedName>
</protein>
<proteinExistence type="predicted"/>
<name>A0A2W5PUJ0_VARPD</name>
<accession>A0A2W5PUJ0</accession>
<sequence length="205" mass="22929">MVRALLAGTKTQTRRVITNQPHSVTLVESGNHLFDYRNDLGDYSRVVPMSKAVTLCPYGQPGDRLWVRETFTDSGRVLPPIEEPFIYAADRNEAGVMKWAARWKPSIHMPRAASRILLEVTGVRVERLQDISEADAREEGATFHDGCGVGHSGWRHDHGDVHADARSAYARLWEQINGAGSWDANPWVWVAEFARATTVPNEAKP</sequence>